<feature type="domain" description="PAS" evidence="9">
    <location>
        <begin position="528"/>
        <end position="599"/>
    </location>
</feature>
<feature type="domain" description="PAS" evidence="9">
    <location>
        <begin position="655"/>
        <end position="726"/>
    </location>
</feature>
<proteinExistence type="predicted"/>
<feature type="domain" description="Response regulatory" evidence="8">
    <location>
        <begin position="12"/>
        <end position="130"/>
    </location>
</feature>
<dbReference type="Pfam" id="PF08447">
    <property type="entry name" value="PAS_3"/>
    <property type="match status" value="1"/>
</dbReference>
<evidence type="ECO:0000256" key="5">
    <source>
        <dbReference type="ARBA" id="ARBA00022777"/>
    </source>
</evidence>
<dbReference type="PANTHER" id="PTHR43304:SF1">
    <property type="entry name" value="PAC DOMAIN-CONTAINING PROTEIN"/>
    <property type="match status" value="1"/>
</dbReference>
<feature type="domain" description="PAS" evidence="9">
    <location>
        <begin position="404"/>
        <end position="476"/>
    </location>
</feature>
<dbReference type="PANTHER" id="PTHR43304">
    <property type="entry name" value="PHYTOCHROME-LIKE PROTEIN CPH1"/>
    <property type="match status" value="1"/>
</dbReference>
<dbReference type="Gene3D" id="1.10.287.130">
    <property type="match status" value="1"/>
</dbReference>
<gene>
    <name evidence="11" type="ORF">SAMN05660236_5035</name>
</gene>
<dbReference type="NCBIfam" id="TIGR00229">
    <property type="entry name" value="sensory_box"/>
    <property type="match status" value="5"/>
</dbReference>
<dbReference type="InterPro" id="IPR013767">
    <property type="entry name" value="PAS_fold"/>
</dbReference>
<reference evidence="11 12" key="1">
    <citation type="submission" date="2017-02" db="EMBL/GenBank/DDBJ databases">
        <authorList>
            <person name="Peterson S.W."/>
        </authorList>
    </citation>
    <scope>NUCLEOTIDE SEQUENCE [LARGE SCALE GENOMIC DNA]</scope>
    <source>
        <strain evidence="11 12">DSM 25262</strain>
    </source>
</reference>
<name>A0A1T5MDS7_9BACT</name>
<dbReference type="SUPFAM" id="SSF52172">
    <property type="entry name" value="CheY-like"/>
    <property type="match status" value="1"/>
</dbReference>
<evidence type="ECO:0000256" key="3">
    <source>
        <dbReference type="ARBA" id="ARBA00022553"/>
    </source>
</evidence>
<dbReference type="Pfam" id="PF13426">
    <property type="entry name" value="PAS_9"/>
    <property type="match status" value="2"/>
</dbReference>
<dbReference type="InterPro" id="IPR036097">
    <property type="entry name" value="HisK_dim/P_sf"/>
</dbReference>
<sequence>MNFILTMYKDIAILLVEDNPSDVTLIQQLLHDTEYSSAELIVKNSITQAVEFAVGQSSVNVVLFGLDLVNIADIEMLRQINESYPLSPVVVLTQEDDEAMAVQVLREGAQNYINKNQLDKRILRRAILHSIERNENYIKLKSAYRSLQLSEQRFAKLFHFNPVVALALSTFEGIYIEVNEIFLKVLGYTREEVIGKHVDDLNIWLDRASRNQFVRDLKNGEEVRNKEIKLYTKTHRVIDVLFSMDIVEMENGPMIISTANDITDRVEAEKKLRESERSLDILINSSPDQIWLVDYELKLVKANNTFFEAVRQFNNITVQIGDSLLFSDLQEDMRIRWSEFYRRALSGEHFTEEYEENRLQPDQPLCFEVTLNPVYNEKNQVIGVGCFSRDITLRKQTERNIQAMNEQYEMLSRATNDAVWDWNLVDDIVIWNHGLEAIFGYGKEMRVYTGNWWIENIHEDDQQRVIDELSSYIMKGDTNMTATYRFRCANGTYKYVFNRGYILYREGKPVRMIGAMQDIDILTRANNEIRRLSMVASATDSLVIITDAEEKIEWVNESFEKLTGYRLNEIVGRKPKEILQGPETDRTTLDRIRQKLDACVPVTEEVLNYSKDGRKFWLKMSINPVFDQRGKLSKFISVETDVTIHKEYERKIIASAKELSELIENANAVILGIDGNGQINEWNKLAISVTGYTKEHALGKKIMELLVHPDEWKDTDLLLRSVLQGYPVSHYEFAIVNRAGNKIILLLSATPRRNSSGETIGLIAVGQDITELTQYRQSLEDKVKERTHKLEEALEKEKELVTLKSRFASMVSHEFRTPLATIRLSVNHIKRYKGRMNAEAIDSKIKVVQQQVDHMTHMLEEVLTLGRTEESKIQISKRKVNFSTFLEGIQHEVENIFKRSHTIHRTLDLKQSEIETDEDLLRNIFINLLSNAIKFSPGKEDIFLEGRQEGEMLIVTVRDQGVGIPEAELPKIFDPFHRGANVSTIQGTGLGLSIVKKAVDLVGGKISVSSNSGEGTVFTVMIPVG</sequence>
<comment type="catalytic activity">
    <reaction evidence="1">
        <text>ATP + protein L-histidine = ADP + protein N-phospho-L-histidine.</text>
        <dbReference type="EC" id="2.7.13.3"/>
    </reaction>
</comment>
<dbReference type="InterPro" id="IPR004358">
    <property type="entry name" value="Sig_transdc_His_kin-like_C"/>
</dbReference>
<dbReference type="SMART" id="SM00387">
    <property type="entry name" value="HATPase_c"/>
    <property type="match status" value="1"/>
</dbReference>
<keyword evidence="4" id="KW-0808">Transferase</keyword>
<dbReference type="PROSITE" id="PS50112">
    <property type="entry name" value="PAS"/>
    <property type="match status" value="4"/>
</dbReference>
<dbReference type="SMART" id="SM00091">
    <property type="entry name" value="PAS"/>
    <property type="match status" value="5"/>
</dbReference>
<dbReference type="PROSITE" id="PS50109">
    <property type="entry name" value="HIS_KIN"/>
    <property type="match status" value="1"/>
</dbReference>
<dbReference type="InterPro" id="IPR035965">
    <property type="entry name" value="PAS-like_dom_sf"/>
</dbReference>
<dbReference type="Pfam" id="PF00989">
    <property type="entry name" value="PAS"/>
    <property type="match status" value="1"/>
</dbReference>
<dbReference type="Proteomes" id="UP000190961">
    <property type="component" value="Unassembled WGS sequence"/>
</dbReference>
<dbReference type="InterPro" id="IPR001789">
    <property type="entry name" value="Sig_transdc_resp-reg_receiver"/>
</dbReference>
<dbReference type="SMART" id="SM00388">
    <property type="entry name" value="HisKA"/>
    <property type="match status" value="1"/>
</dbReference>
<dbReference type="InterPro" id="IPR005467">
    <property type="entry name" value="His_kinase_dom"/>
</dbReference>
<dbReference type="AlphaFoldDB" id="A0A1T5MDS7"/>
<dbReference type="Gene3D" id="3.30.565.10">
    <property type="entry name" value="Histidine kinase-like ATPase, C-terminal domain"/>
    <property type="match status" value="1"/>
</dbReference>
<evidence type="ECO:0000259" key="10">
    <source>
        <dbReference type="PROSITE" id="PS50113"/>
    </source>
</evidence>
<keyword evidence="5" id="KW-0418">Kinase</keyword>
<feature type="domain" description="Histidine kinase" evidence="7">
    <location>
        <begin position="810"/>
        <end position="1025"/>
    </location>
</feature>
<dbReference type="CDD" id="cd00156">
    <property type="entry name" value="REC"/>
    <property type="match status" value="1"/>
</dbReference>
<evidence type="ECO:0000256" key="4">
    <source>
        <dbReference type="ARBA" id="ARBA00022679"/>
    </source>
</evidence>
<dbReference type="CDD" id="cd00082">
    <property type="entry name" value="HisKA"/>
    <property type="match status" value="1"/>
</dbReference>
<dbReference type="InterPro" id="IPR052162">
    <property type="entry name" value="Sensor_kinase/Photoreceptor"/>
</dbReference>
<dbReference type="Pfam" id="PF08448">
    <property type="entry name" value="PAS_4"/>
    <property type="match status" value="1"/>
</dbReference>
<dbReference type="InterPro" id="IPR000014">
    <property type="entry name" value="PAS"/>
</dbReference>
<dbReference type="OrthoDB" id="5522855at2"/>
<evidence type="ECO:0000256" key="1">
    <source>
        <dbReference type="ARBA" id="ARBA00000085"/>
    </source>
</evidence>
<dbReference type="InterPro" id="IPR013655">
    <property type="entry name" value="PAS_fold_3"/>
</dbReference>
<dbReference type="Pfam" id="PF00072">
    <property type="entry name" value="Response_reg"/>
    <property type="match status" value="1"/>
</dbReference>
<evidence type="ECO:0000256" key="2">
    <source>
        <dbReference type="ARBA" id="ARBA00012438"/>
    </source>
</evidence>
<dbReference type="Gene3D" id="3.40.50.2300">
    <property type="match status" value="1"/>
</dbReference>
<dbReference type="SMART" id="SM00086">
    <property type="entry name" value="PAC"/>
    <property type="match status" value="5"/>
</dbReference>
<dbReference type="CDD" id="cd00130">
    <property type="entry name" value="PAS"/>
    <property type="match status" value="4"/>
</dbReference>
<dbReference type="EC" id="2.7.13.3" evidence="2"/>
<dbReference type="Pfam" id="PF02518">
    <property type="entry name" value="HATPase_c"/>
    <property type="match status" value="1"/>
</dbReference>
<dbReference type="PROSITE" id="PS50110">
    <property type="entry name" value="RESPONSE_REGULATORY"/>
    <property type="match status" value="1"/>
</dbReference>
<dbReference type="Pfam" id="PF00512">
    <property type="entry name" value="HisKA"/>
    <property type="match status" value="1"/>
</dbReference>
<dbReference type="FunFam" id="3.30.565.10:FF:000006">
    <property type="entry name" value="Sensor histidine kinase WalK"/>
    <property type="match status" value="1"/>
</dbReference>
<comment type="caution">
    <text evidence="6">Lacks conserved residue(s) required for the propagation of feature annotation.</text>
</comment>
<dbReference type="InterPro" id="IPR001610">
    <property type="entry name" value="PAC"/>
</dbReference>
<evidence type="ECO:0000259" key="7">
    <source>
        <dbReference type="PROSITE" id="PS50109"/>
    </source>
</evidence>
<dbReference type="InterPro" id="IPR011006">
    <property type="entry name" value="CheY-like_superfamily"/>
</dbReference>
<dbReference type="STRING" id="688867.SAMN05660236_5035"/>
<dbReference type="GO" id="GO:0006355">
    <property type="term" value="P:regulation of DNA-templated transcription"/>
    <property type="evidence" value="ECO:0007669"/>
    <property type="project" value="InterPro"/>
</dbReference>
<dbReference type="InterPro" id="IPR003661">
    <property type="entry name" value="HisK_dim/P_dom"/>
</dbReference>
<dbReference type="SMART" id="SM00448">
    <property type="entry name" value="REC"/>
    <property type="match status" value="1"/>
</dbReference>
<keyword evidence="3" id="KW-0597">Phosphoprotein</keyword>
<feature type="domain" description="PAC" evidence="10">
    <location>
        <begin position="729"/>
        <end position="781"/>
    </location>
</feature>
<feature type="domain" description="PAC" evidence="10">
    <location>
        <begin position="350"/>
        <end position="403"/>
    </location>
</feature>
<feature type="domain" description="PAC" evidence="10">
    <location>
        <begin position="224"/>
        <end position="274"/>
    </location>
</feature>
<dbReference type="InterPro" id="IPR000700">
    <property type="entry name" value="PAS-assoc_C"/>
</dbReference>
<evidence type="ECO:0000259" key="8">
    <source>
        <dbReference type="PROSITE" id="PS50110"/>
    </source>
</evidence>
<dbReference type="InterPro" id="IPR013656">
    <property type="entry name" value="PAS_4"/>
</dbReference>
<dbReference type="PROSITE" id="PS50113">
    <property type="entry name" value="PAC"/>
    <property type="match status" value="4"/>
</dbReference>
<dbReference type="SUPFAM" id="SSF55785">
    <property type="entry name" value="PYP-like sensor domain (PAS domain)"/>
    <property type="match status" value="5"/>
</dbReference>
<dbReference type="InterPro" id="IPR036890">
    <property type="entry name" value="HATPase_C_sf"/>
</dbReference>
<dbReference type="InterPro" id="IPR003594">
    <property type="entry name" value="HATPase_dom"/>
</dbReference>
<dbReference type="RefSeq" id="WP_143785935.1">
    <property type="nucleotide sequence ID" value="NZ_FUZU01000004.1"/>
</dbReference>
<feature type="domain" description="PAC" evidence="10">
    <location>
        <begin position="602"/>
        <end position="654"/>
    </location>
</feature>
<protein>
    <recommendedName>
        <fullName evidence="2">histidine kinase</fullName>
        <ecNumber evidence="2">2.7.13.3</ecNumber>
    </recommendedName>
</protein>
<dbReference type="CDD" id="cd00075">
    <property type="entry name" value="HATPase"/>
    <property type="match status" value="1"/>
</dbReference>
<evidence type="ECO:0000259" key="9">
    <source>
        <dbReference type="PROSITE" id="PS50112"/>
    </source>
</evidence>
<accession>A0A1T5MDS7</accession>
<evidence type="ECO:0000313" key="12">
    <source>
        <dbReference type="Proteomes" id="UP000190961"/>
    </source>
</evidence>
<dbReference type="Gene3D" id="3.30.450.20">
    <property type="entry name" value="PAS domain"/>
    <property type="match status" value="5"/>
</dbReference>
<evidence type="ECO:0000256" key="6">
    <source>
        <dbReference type="PROSITE-ProRule" id="PRU00169"/>
    </source>
</evidence>
<dbReference type="SUPFAM" id="SSF47384">
    <property type="entry name" value="Homodimeric domain of signal transducing histidine kinase"/>
    <property type="match status" value="1"/>
</dbReference>
<evidence type="ECO:0000313" key="11">
    <source>
        <dbReference type="EMBL" id="SKC86029.1"/>
    </source>
</evidence>
<dbReference type="SUPFAM" id="SSF55874">
    <property type="entry name" value="ATPase domain of HSP90 chaperone/DNA topoisomerase II/histidine kinase"/>
    <property type="match status" value="1"/>
</dbReference>
<feature type="domain" description="PAS" evidence="9">
    <location>
        <begin position="150"/>
        <end position="196"/>
    </location>
</feature>
<dbReference type="PRINTS" id="PR00344">
    <property type="entry name" value="BCTRLSENSOR"/>
</dbReference>
<dbReference type="GO" id="GO:0000155">
    <property type="term" value="F:phosphorelay sensor kinase activity"/>
    <property type="evidence" value="ECO:0007669"/>
    <property type="project" value="InterPro"/>
</dbReference>
<organism evidence="11 12">
    <name type="scientific">Ohtaekwangia koreensis</name>
    <dbReference type="NCBI Taxonomy" id="688867"/>
    <lineage>
        <taxon>Bacteria</taxon>
        <taxon>Pseudomonadati</taxon>
        <taxon>Bacteroidota</taxon>
        <taxon>Cytophagia</taxon>
        <taxon>Cytophagales</taxon>
        <taxon>Fulvivirgaceae</taxon>
        <taxon>Ohtaekwangia</taxon>
    </lineage>
</organism>
<keyword evidence="12" id="KW-1185">Reference proteome</keyword>
<dbReference type="EMBL" id="FUZU01000004">
    <property type="protein sequence ID" value="SKC86029.1"/>
    <property type="molecule type" value="Genomic_DNA"/>
</dbReference>